<proteinExistence type="predicted"/>
<dbReference type="GeneID" id="28817697"/>
<gene>
    <name evidence="2" type="ORF">LY89DRAFT_502071</name>
</gene>
<name>A0A194XES7_MOLSC</name>
<feature type="region of interest" description="Disordered" evidence="1">
    <location>
        <begin position="102"/>
        <end position="153"/>
    </location>
</feature>
<dbReference type="AlphaFoldDB" id="A0A194XES7"/>
<protein>
    <submittedName>
        <fullName evidence="2">Uncharacterized protein</fullName>
    </submittedName>
</protein>
<evidence type="ECO:0000313" key="2">
    <source>
        <dbReference type="EMBL" id="KUJ18678.1"/>
    </source>
</evidence>
<feature type="compositionally biased region" description="Polar residues" evidence="1">
    <location>
        <begin position="102"/>
        <end position="114"/>
    </location>
</feature>
<dbReference type="KEGG" id="psco:LY89DRAFT_502071"/>
<reference evidence="2 3" key="1">
    <citation type="submission" date="2015-10" db="EMBL/GenBank/DDBJ databases">
        <title>Full genome of DAOMC 229536 Phialocephala scopiformis, a fungal endophyte of spruce producing the potent anti-insectan compound rugulosin.</title>
        <authorList>
            <consortium name="DOE Joint Genome Institute"/>
            <person name="Walker A.K."/>
            <person name="Frasz S.L."/>
            <person name="Seifert K.A."/>
            <person name="Miller J.D."/>
            <person name="Mondo S.J."/>
            <person name="Labutti K."/>
            <person name="Lipzen A."/>
            <person name="Dockter R."/>
            <person name="Kennedy M."/>
            <person name="Grigoriev I.V."/>
            <person name="Spatafora J.W."/>
        </authorList>
    </citation>
    <scope>NUCLEOTIDE SEQUENCE [LARGE SCALE GENOMIC DNA]</scope>
    <source>
        <strain evidence="2 3">CBS 120377</strain>
    </source>
</reference>
<evidence type="ECO:0000313" key="3">
    <source>
        <dbReference type="Proteomes" id="UP000070700"/>
    </source>
</evidence>
<dbReference type="InParanoid" id="A0A194XES7"/>
<sequence length="153" mass="17725">METCLFTSWRARIARCHGMGDRRLTARVELEFRHHQLRWNISLFYSKLEHLKASFLHSFHLPTHTLSSHFHFPSLIISSPSDSNRCPAITLPVKSPLPCMQQQSPRLVSAPSKQLQKRNPGRNLTTHSLPFKSRPGQGSFFPRTPPTELYQRR</sequence>
<keyword evidence="3" id="KW-1185">Reference proteome</keyword>
<evidence type="ECO:0000256" key="1">
    <source>
        <dbReference type="SAM" id="MobiDB-lite"/>
    </source>
</evidence>
<accession>A0A194XES7</accession>
<organism evidence="2 3">
    <name type="scientific">Mollisia scopiformis</name>
    <name type="common">Conifer needle endophyte fungus</name>
    <name type="synonym">Phialocephala scopiformis</name>
    <dbReference type="NCBI Taxonomy" id="149040"/>
    <lineage>
        <taxon>Eukaryota</taxon>
        <taxon>Fungi</taxon>
        <taxon>Dikarya</taxon>
        <taxon>Ascomycota</taxon>
        <taxon>Pezizomycotina</taxon>
        <taxon>Leotiomycetes</taxon>
        <taxon>Helotiales</taxon>
        <taxon>Mollisiaceae</taxon>
        <taxon>Mollisia</taxon>
    </lineage>
</organism>
<dbReference type="RefSeq" id="XP_018073033.1">
    <property type="nucleotide sequence ID" value="XM_018207971.1"/>
</dbReference>
<dbReference type="Proteomes" id="UP000070700">
    <property type="component" value="Unassembled WGS sequence"/>
</dbReference>
<dbReference type="EMBL" id="KQ947412">
    <property type="protein sequence ID" value="KUJ18678.1"/>
    <property type="molecule type" value="Genomic_DNA"/>
</dbReference>